<reference evidence="1 2" key="1">
    <citation type="submission" date="2018-02" db="EMBL/GenBank/DDBJ databases">
        <authorList>
            <person name="Cohen D.B."/>
            <person name="Kent A.D."/>
        </authorList>
    </citation>
    <scope>NUCLEOTIDE SEQUENCE [LARGE SCALE GENOMIC DNA]</scope>
    <source>
        <strain evidence="1 2">ULC007</strain>
    </source>
</reference>
<evidence type="ECO:0000313" key="2">
    <source>
        <dbReference type="Proteomes" id="UP000238634"/>
    </source>
</evidence>
<dbReference type="Proteomes" id="UP000238634">
    <property type="component" value="Unassembled WGS sequence"/>
</dbReference>
<reference evidence="1 2" key="2">
    <citation type="submission" date="2018-03" db="EMBL/GenBank/DDBJ databases">
        <title>The ancient ancestry and fast evolution of plastids.</title>
        <authorList>
            <person name="Moore K.R."/>
            <person name="Magnabosco C."/>
            <person name="Momper L."/>
            <person name="Gold D.A."/>
            <person name="Bosak T."/>
            <person name="Fournier G.P."/>
        </authorList>
    </citation>
    <scope>NUCLEOTIDE SEQUENCE [LARGE SCALE GENOMIC DNA]</scope>
    <source>
        <strain evidence="1 2">ULC007</strain>
    </source>
</reference>
<name>A0A2T1D5F6_9CYAN</name>
<keyword evidence="2" id="KW-1185">Reference proteome</keyword>
<dbReference type="EMBL" id="PVWG01000054">
    <property type="protein sequence ID" value="PSB15733.1"/>
    <property type="molecule type" value="Genomic_DNA"/>
</dbReference>
<evidence type="ECO:0000313" key="1">
    <source>
        <dbReference type="EMBL" id="PSB15733.1"/>
    </source>
</evidence>
<accession>A0A2T1D5F6</accession>
<dbReference type="STRING" id="1920490.GCA_001895925_05425"/>
<comment type="caution">
    <text evidence="1">The sequence shown here is derived from an EMBL/GenBank/DDBJ whole genome shotgun (WGS) entry which is preliminary data.</text>
</comment>
<dbReference type="AlphaFoldDB" id="A0A2T1D5F6"/>
<proteinExistence type="predicted"/>
<sequence length="86" mass="9607">MFEEGASVFMNIYNKRTASTELNHVFATKLSNSGGWENYLSTKDGRAYQASMIRRGATQLKITNSATGMEIEPIESGFKAWGSEYQ</sequence>
<organism evidence="1 2">
    <name type="scientific">Phormidesmis priestleyi ULC007</name>
    <dbReference type="NCBI Taxonomy" id="1920490"/>
    <lineage>
        <taxon>Bacteria</taxon>
        <taxon>Bacillati</taxon>
        <taxon>Cyanobacteriota</taxon>
        <taxon>Cyanophyceae</taxon>
        <taxon>Leptolyngbyales</taxon>
        <taxon>Leptolyngbyaceae</taxon>
        <taxon>Phormidesmis</taxon>
    </lineage>
</organism>
<gene>
    <name evidence="1" type="ORF">C7B65_23635</name>
</gene>
<protein>
    <submittedName>
        <fullName evidence="1">Uncharacterized protein</fullName>
    </submittedName>
</protein>